<dbReference type="GO" id="GO:0046983">
    <property type="term" value="F:protein dimerization activity"/>
    <property type="evidence" value="ECO:0007669"/>
    <property type="project" value="InterPro"/>
</dbReference>
<evidence type="ECO:0000313" key="2">
    <source>
        <dbReference type="EMBL" id="SFM05830.1"/>
    </source>
</evidence>
<reference evidence="3" key="1">
    <citation type="submission" date="2016-10" db="EMBL/GenBank/DDBJ databases">
        <authorList>
            <person name="Varghese N."/>
            <person name="Submissions S."/>
        </authorList>
    </citation>
    <scope>NUCLEOTIDE SEQUENCE [LARGE SCALE GENOMIC DNA]</scope>
    <source>
        <strain evidence="3">CGMCC 1.4250</strain>
    </source>
</reference>
<protein>
    <submittedName>
        <fullName evidence="2">Anti-repressor SinI</fullName>
    </submittedName>
</protein>
<dbReference type="Proteomes" id="UP000198565">
    <property type="component" value="Unassembled WGS sequence"/>
</dbReference>
<name>A0A1I4MRY0_9BACI</name>
<proteinExistence type="predicted"/>
<dbReference type="RefSeq" id="WP_139220270.1">
    <property type="nucleotide sequence ID" value="NZ_FOTR01000007.1"/>
</dbReference>
<dbReference type="AlphaFoldDB" id="A0A1I4MRY0"/>
<keyword evidence="3" id="KW-1185">Reference proteome</keyword>
<dbReference type="GO" id="GO:0006355">
    <property type="term" value="P:regulation of DNA-templated transcription"/>
    <property type="evidence" value="ECO:0007669"/>
    <property type="project" value="InterPro"/>
</dbReference>
<dbReference type="PROSITE" id="PS51500">
    <property type="entry name" value="SIN"/>
    <property type="match status" value="1"/>
</dbReference>
<dbReference type="EMBL" id="FOTR01000007">
    <property type="protein sequence ID" value="SFM05830.1"/>
    <property type="molecule type" value="Genomic_DNA"/>
</dbReference>
<dbReference type="InterPro" id="IPR036281">
    <property type="entry name" value="SinR/SinI_dimer_dom_sf"/>
</dbReference>
<evidence type="ECO:0000259" key="1">
    <source>
        <dbReference type="PROSITE" id="PS51500"/>
    </source>
</evidence>
<sequence>MLTKTNVDCEWIYLMAKAKADGYTVEEIREFLNQSKYKSNVQLN</sequence>
<evidence type="ECO:0000313" key="3">
    <source>
        <dbReference type="Proteomes" id="UP000198565"/>
    </source>
</evidence>
<dbReference type="SUPFAM" id="SSF47406">
    <property type="entry name" value="SinR repressor dimerisation domain-like"/>
    <property type="match status" value="1"/>
</dbReference>
<dbReference type="OrthoDB" id="2973152at2"/>
<accession>A0A1I4MRY0</accession>
<dbReference type="InterPro" id="IPR010981">
    <property type="entry name" value="SinR/SinI_dimer_dom"/>
</dbReference>
<gene>
    <name evidence="2" type="ORF">SAMN04487943_10748</name>
</gene>
<feature type="domain" description="Sin" evidence="1">
    <location>
        <begin position="1"/>
        <end position="36"/>
    </location>
</feature>
<organism evidence="2 3">
    <name type="scientific">Gracilibacillus orientalis</name>
    <dbReference type="NCBI Taxonomy" id="334253"/>
    <lineage>
        <taxon>Bacteria</taxon>
        <taxon>Bacillati</taxon>
        <taxon>Bacillota</taxon>
        <taxon>Bacilli</taxon>
        <taxon>Bacillales</taxon>
        <taxon>Bacillaceae</taxon>
        <taxon>Gracilibacillus</taxon>
    </lineage>
</organism>